<proteinExistence type="predicted"/>
<evidence type="ECO:0000313" key="3">
    <source>
        <dbReference type="Proteomes" id="UP001153069"/>
    </source>
</evidence>
<keyword evidence="3" id="KW-1185">Reference proteome</keyword>
<name>A0A9N8EPM9_9STRA</name>
<gene>
    <name evidence="2" type="ORF">SEMRO_1501_G277920.1</name>
</gene>
<dbReference type="OrthoDB" id="41722at2759"/>
<evidence type="ECO:0000313" key="2">
    <source>
        <dbReference type="EMBL" id="CAB9524160.1"/>
    </source>
</evidence>
<dbReference type="SUPFAM" id="SSF82199">
    <property type="entry name" value="SET domain"/>
    <property type="match status" value="2"/>
</dbReference>
<accession>A0A9N8EPM9</accession>
<comment type="caution">
    <text evidence="2">The sequence shown here is derived from an EMBL/GenBank/DDBJ whole genome shotgun (WGS) entry which is preliminary data.</text>
</comment>
<dbReference type="EMBL" id="CAICTM010001499">
    <property type="protein sequence ID" value="CAB9524160.1"/>
    <property type="molecule type" value="Genomic_DNA"/>
</dbReference>
<organism evidence="2 3">
    <name type="scientific">Seminavis robusta</name>
    <dbReference type="NCBI Taxonomy" id="568900"/>
    <lineage>
        <taxon>Eukaryota</taxon>
        <taxon>Sar</taxon>
        <taxon>Stramenopiles</taxon>
        <taxon>Ochrophyta</taxon>
        <taxon>Bacillariophyta</taxon>
        <taxon>Bacillariophyceae</taxon>
        <taxon>Bacillariophycidae</taxon>
        <taxon>Naviculales</taxon>
        <taxon>Naviculaceae</taxon>
        <taxon>Seminavis</taxon>
    </lineage>
</organism>
<dbReference type="Pfam" id="PF00856">
    <property type="entry name" value="SET"/>
    <property type="match status" value="1"/>
</dbReference>
<reference evidence="2" key="1">
    <citation type="submission" date="2020-06" db="EMBL/GenBank/DDBJ databases">
        <authorList>
            <consortium name="Plant Systems Biology data submission"/>
        </authorList>
    </citation>
    <scope>NUCLEOTIDE SEQUENCE</scope>
    <source>
        <strain evidence="2">D6</strain>
    </source>
</reference>
<dbReference type="InterPro" id="IPR001214">
    <property type="entry name" value="SET_dom"/>
</dbReference>
<dbReference type="InterPro" id="IPR046341">
    <property type="entry name" value="SET_dom_sf"/>
</dbReference>
<dbReference type="PROSITE" id="PS50280">
    <property type="entry name" value="SET"/>
    <property type="match status" value="1"/>
</dbReference>
<protein>
    <submittedName>
        <fullName evidence="2">Guanylate cyclase</fullName>
    </submittedName>
</protein>
<sequence>MEETKELMTAVPMEDRSVWRPKHVQRQRSMILPFQRLVLALLSILAASANLAVVSGLEEGEKETNTETSDGLPVQECGVWLAPSSIPGAGLGMFAGKDFRKGQELQPTGDIVIPIVDITYHQYALGSRYFLLFDDYIWNAHFQHMDHLGYIHVMVFSPGIGSAPNAFADIVNVNELHPRNSDPHGLHRSKDPGAGAFSTYHDRRFLACEDIQKGEELFMHYGETIGDLRKADKVFERFFEIQKKHRKIPGEILGELWVSFVERNEFNESTTFAAFQKTDEEWYMLHQQMTLKEIRIKESMRTDEWFHQFGTCADNLMEGESTIRQAGRGAFATRHLAKDSVVAPLPLVHVEDSHMFDMLEFEDIFTLQTANVKYGEQLLLNYCFGHGRSSLLLCPYGPQTSLINHNQTRANVKLRWADPAKGNHKPELLEMPIEHFARKKKTSLALELVALRDIQPGEEVFLDYGDEWESAWQEHVKTWEAYPQAKDYVSAHQLDSSPDRLLTEFEQMENPYPWNVNLLCNIKFYKMIDFSLFHQTGKVEVTDHHTAEWFTCEIMRFRLINGQMRYTAVAKINDNKSEKLTDAPREAFKFVDLAYSSDMFLPNAFRHALMIPDDIFPEAWKNL</sequence>
<dbReference type="AlphaFoldDB" id="A0A9N8EPM9"/>
<evidence type="ECO:0000259" key="1">
    <source>
        <dbReference type="PROSITE" id="PS50280"/>
    </source>
</evidence>
<feature type="domain" description="SET" evidence="1">
    <location>
        <begin position="77"/>
        <end position="465"/>
    </location>
</feature>
<dbReference type="Gene3D" id="2.170.270.10">
    <property type="entry name" value="SET domain"/>
    <property type="match status" value="2"/>
</dbReference>
<dbReference type="Proteomes" id="UP001153069">
    <property type="component" value="Unassembled WGS sequence"/>
</dbReference>